<protein>
    <recommendedName>
        <fullName evidence="3">PAS domain-containing protein</fullName>
    </recommendedName>
</protein>
<comment type="caution">
    <text evidence="1">The sequence shown here is derived from an EMBL/GenBank/DDBJ whole genome shotgun (WGS) entry which is preliminary data.</text>
</comment>
<organism evidence="1 2">
    <name type="scientific">Dongia soli</name>
    <dbReference type="NCBI Taxonomy" id="600628"/>
    <lineage>
        <taxon>Bacteria</taxon>
        <taxon>Pseudomonadati</taxon>
        <taxon>Pseudomonadota</taxon>
        <taxon>Alphaproteobacteria</taxon>
        <taxon>Rhodospirillales</taxon>
        <taxon>Dongiaceae</taxon>
        <taxon>Dongia</taxon>
    </lineage>
</organism>
<evidence type="ECO:0000313" key="1">
    <source>
        <dbReference type="EMBL" id="MDY0885554.1"/>
    </source>
</evidence>
<sequence length="174" mass="19806">MHIPQQQLQDLYTLWHSRLHHRRMPDRTDFMPEDFRPWFGHIGIIAAEKPDYHSRYPRWRVVLSGHAVTEYDGGDWTGQLLDEAVPDHARGALLAPYDQMVDRLAPVYWMIDSSIGGSALAKYHRLLLPVTCGVPGIGKVIVGIYAEPEDRQKRRTVYDAMAAAAMARAWQAAS</sequence>
<dbReference type="RefSeq" id="WP_320510629.1">
    <property type="nucleotide sequence ID" value="NZ_JAXCLW010000011.1"/>
</dbReference>
<reference evidence="1 2" key="1">
    <citation type="journal article" date="2016" name="Antonie Van Leeuwenhoek">
        <title>Dongia soli sp. nov., isolated from soil from Dokdo, Korea.</title>
        <authorList>
            <person name="Kim D.U."/>
            <person name="Lee H."/>
            <person name="Kim H."/>
            <person name="Kim S.G."/>
            <person name="Ka J.O."/>
        </authorList>
    </citation>
    <scope>NUCLEOTIDE SEQUENCE [LARGE SCALE GENOMIC DNA]</scope>
    <source>
        <strain evidence="1 2">D78</strain>
    </source>
</reference>
<evidence type="ECO:0008006" key="3">
    <source>
        <dbReference type="Google" id="ProtNLM"/>
    </source>
</evidence>
<accession>A0ABU5EGK3</accession>
<proteinExistence type="predicted"/>
<dbReference type="Proteomes" id="UP001279642">
    <property type="component" value="Unassembled WGS sequence"/>
</dbReference>
<gene>
    <name evidence="1" type="ORF">SMD27_22130</name>
</gene>
<dbReference type="EMBL" id="JAXCLW010000011">
    <property type="protein sequence ID" value="MDY0885554.1"/>
    <property type="molecule type" value="Genomic_DNA"/>
</dbReference>
<keyword evidence="2" id="KW-1185">Reference proteome</keyword>
<name>A0ABU5EGK3_9PROT</name>
<evidence type="ECO:0000313" key="2">
    <source>
        <dbReference type="Proteomes" id="UP001279642"/>
    </source>
</evidence>